<feature type="transmembrane region" description="Helical" evidence="1">
    <location>
        <begin position="147"/>
        <end position="167"/>
    </location>
</feature>
<keyword evidence="1" id="KW-1133">Transmembrane helix</keyword>
<evidence type="ECO:0000313" key="3">
    <source>
        <dbReference type="Proteomes" id="UP000664073"/>
    </source>
</evidence>
<feature type="transmembrane region" description="Helical" evidence="1">
    <location>
        <begin position="320"/>
        <end position="339"/>
    </location>
</feature>
<feature type="transmembrane region" description="Helical" evidence="1">
    <location>
        <begin position="228"/>
        <end position="247"/>
    </location>
</feature>
<feature type="transmembrane region" description="Helical" evidence="1">
    <location>
        <begin position="37"/>
        <end position="56"/>
    </location>
</feature>
<dbReference type="RefSeq" id="WP_207844321.1">
    <property type="nucleotide sequence ID" value="NZ_JAFVMH010000001.1"/>
</dbReference>
<feature type="transmembrane region" description="Helical" evidence="1">
    <location>
        <begin position="174"/>
        <end position="192"/>
    </location>
</feature>
<accession>A0A939HG48</accession>
<evidence type="ECO:0000256" key="1">
    <source>
        <dbReference type="SAM" id="Phobius"/>
    </source>
</evidence>
<feature type="transmembrane region" description="Helical" evidence="1">
    <location>
        <begin position="259"/>
        <end position="281"/>
    </location>
</feature>
<feature type="transmembrane region" description="Helical" evidence="1">
    <location>
        <begin position="386"/>
        <end position="406"/>
    </location>
</feature>
<feature type="transmembrane region" description="Helical" evidence="1">
    <location>
        <begin position="6"/>
        <end position="30"/>
    </location>
</feature>
<reference evidence="2" key="1">
    <citation type="submission" date="2021-03" db="EMBL/GenBank/DDBJ databases">
        <title>The complete genome sequence of Acetobacter sp. TBRC 12339.</title>
        <authorList>
            <person name="Charoenyingcharoen P."/>
            <person name="Yukphan P."/>
        </authorList>
    </citation>
    <scope>NUCLEOTIDE SEQUENCE</scope>
    <source>
        <strain evidence="2">TBRC 12339</strain>
    </source>
</reference>
<gene>
    <name evidence="2" type="ORF">J2D77_01285</name>
</gene>
<name>A0A939HG48_9PROT</name>
<comment type="caution">
    <text evidence="2">The sequence shown here is derived from an EMBL/GenBank/DDBJ whole genome shotgun (WGS) entry which is preliminary data.</text>
</comment>
<evidence type="ECO:0000313" key="2">
    <source>
        <dbReference type="EMBL" id="MBO1323788.1"/>
    </source>
</evidence>
<dbReference type="EMBL" id="JAFVMH010000001">
    <property type="protein sequence ID" value="MBO1323788.1"/>
    <property type="molecule type" value="Genomic_DNA"/>
</dbReference>
<organism evidence="2 3">
    <name type="scientific">Acetobacter garciniae</name>
    <dbReference type="NCBI Taxonomy" id="2817435"/>
    <lineage>
        <taxon>Bacteria</taxon>
        <taxon>Pseudomonadati</taxon>
        <taxon>Pseudomonadota</taxon>
        <taxon>Alphaproteobacteria</taxon>
        <taxon>Acetobacterales</taxon>
        <taxon>Acetobacteraceae</taxon>
        <taxon>Acetobacter</taxon>
    </lineage>
</organism>
<dbReference type="AlphaFoldDB" id="A0A939HG48"/>
<feature type="transmembrane region" description="Helical" evidence="1">
    <location>
        <begin position="106"/>
        <end position="135"/>
    </location>
</feature>
<protein>
    <submittedName>
        <fullName evidence="2">Uncharacterized protein</fullName>
    </submittedName>
</protein>
<sequence length="407" mass="41723">MIAGLQITVFLAALAFVWPFVGAVIVCVVTAPRARDVALWMAGIGCALAMAVFVFPASGGASAGWDDDPVQRAGRVMLAFGLLLNVLDYAPALAQDRLLRTLPHISTALAGLACVAANPAIGLGIVQVALAWGVFVLARRPGQAMAGWALVRAGSVGTFLALSGLMLPAGTLGGGLMMACGLSVLAGLAFFGPSWRDANSPLLFVPLAGAALLLAMRMRTHGGMAFEAALVAAGLLCLWLTACSSRLAQRWHLLRSFPLALGVMAVGVGADVAALLFLCGWCLAGGGRAGQGWAVRAVTCFPPGAPFVGCLLLLSVMADWSWLVAVLSVAGVLICLARAMPAHVGKERRTGPMDGSSFRGDSNAPVNASGNGLGYRFWPDDPAGRLACAVLTAMGLVAPLAMMLGAF</sequence>
<feature type="transmembrane region" description="Helical" evidence="1">
    <location>
        <begin position="76"/>
        <end position="94"/>
    </location>
</feature>
<keyword evidence="1" id="KW-0812">Transmembrane</keyword>
<proteinExistence type="predicted"/>
<dbReference type="Proteomes" id="UP000664073">
    <property type="component" value="Unassembled WGS sequence"/>
</dbReference>
<feature type="transmembrane region" description="Helical" evidence="1">
    <location>
        <begin position="198"/>
        <end position="216"/>
    </location>
</feature>
<keyword evidence="1" id="KW-0472">Membrane</keyword>
<keyword evidence="3" id="KW-1185">Reference proteome</keyword>
<feature type="transmembrane region" description="Helical" evidence="1">
    <location>
        <begin position="293"/>
        <end position="314"/>
    </location>
</feature>